<organism evidence="1 2">
    <name type="scientific">Gigaspora rosea</name>
    <dbReference type="NCBI Taxonomy" id="44941"/>
    <lineage>
        <taxon>Eukaryota</taxon>
        <taxon>Fungi</taxon>
        <taxon>Fungi incertae sedis</taxon>
        <taxon>Mucoromycota</taxon>
        <taxon>Glomeromycotina</taxon>
        <taxon>Glomeromycetes</taxon>
        <taxon>Diversisporales</taxon>
        <taxon>Gigasporaceae</taxon>
        <taxon>Gigaspora</taxon>
    </lineage>
</organism>
<keyword evidence="2" id="KW-1185">Reference proteome</keyword>
<name>A0A397V801_9GLOM</name>
<dbReference type="InterPro" id="IPR036085">
    <property type="entry name" value="PAZ_dom_sf"/>
</dbReference>
<evidence type="ECO:0008006" key="3">
    <source>
        <dbReference type="Google" id="ProtNLM"/>
    </source>
</evidence>
<accession>A0A397V801</accession>
<dbReference type="EMBL" id="QKWP01000525">
    <property type="protein sequence ID" value="RIB18664.1"/>
    <property type="molecule type" value="Genomic_DNA"/>
</dbReference>
<dbReference type="PANTHER" id="PTHR22891">
    <property type="entry name" value="EUKARYOTIC TRANSLATION INITIATION FACTOR 2C"/>
    <property type="match status" value="1"/>
</dbReference>
<comment type="caution">
    <text evidence="1">The sequence shown here is derived from an EMBL/GenBank/DDBJ whole genome shotgun (WGS) entry which is preliminary data.</text>
</comment>
<reference evidence="1 2" key="1">
    <citation type="submission" date="2018-06" db="EMBL/GenBank/DDBJ databases">
        <title>Comparative genomics reveals the genomic features of Rhizophagus irregularis, R. cerebriforme, R. diaphanum and Gigaspora rosea, and their symbiotic lifestyle signature.</title>
        <authorList>
            <person name="Morin E."/>
            <person name="San Clemente H."/>
            <person name="Chen E.C.H."/>
            <person name="De La Providencia I."/>
            <person name="Hainaut M."/>
            <person name="Kuo A."/>
            <person name="Kohler A."/>
            <person name="Murat C."/>
            <person name="Tang N."/>
            <person name="Roy S."/>
            <person name="Loubradou J."/>
            <person name="Henrissat B."/>
            <person name="Grigoriev I.V."/>
            <person name="Corradi N."/>
            <person name="Roux C."/>
            <person name="Martin F.M."/>
        </authorList>
    </citation>
    <scope>NUCLEOTIDE SEQUENCE [LARGE SCALE GENOMIC DNA]</scope>
    <source>
        <strain evidence="1 2">DAOM 194757</strain>
    </source>
</reference>
<gene>
    <name evidence="1" type="ORF">C2G38_2183999</name>
</gene>
<proteinExistence type="predicted"/>
<dbReference type="OrthoDB" id="10252740at2759"/>
<protein>
    <recommendedName>
        <fullName evidence="3">PAZ domain-containing protein</fullName>
    </recommendedName>
</protein>
<dbReference type="SUPFAM" id="SSF101690">
    <property type="entry name" value="PAZ domain"/>
    <property type="match status" value="1"/>
</dbReference>
<evidence type="ECO:0000313" key="1">
    <source>
        <dbReference type="EMBL" id="RIB18664.1"/>
    </source>
</evidence>
<dbReference type="Gene3D" id="2.170.260.10">
    <property type="entry name" value="paz domain"/>
    <property type="match status" value="1"/>
</dbReference>
<dbReference type="AlphaFoldDB" id="A0A397V801"/>
<dbReference type="STRING" id="44941.A0A397V801"/>
<dbReference type="Proteomes" id="UP000266673">
    <property type="component" value="Unassembled WGS sequence"/>
</dbReference>
<sequence>MHLNYSFLPCVVIRKENYLPMEVCNVIEGQRHTRKLNEKQTADMIKFTCFEFNGSGMKVSNEMAVVNARILPTPTLQHHQSSREASFSSRDGSWNLRDKKVATDTGINIPNRTPPILHANSHGDIEGSVKQAWVCAVNFPKVIL</sequence>
<evidence type="ECO:0000313" key="2">
    <source>
        <dbReference type="Proteomes" id="UP000266673"/>
    </source>
</evidence>